<dbReference type="PANTHER" id="PTHR13516">
    <property type="entry name" value="RIBONUCLEASE P SUBUNIT P25"/>
    <property type="match status" value="1"/>
</dbReference>
<sequence length="264" mass="29134">MDRYQRVEKPKAVTPIDENEIRVTSQGRMRNYITYAMTLLQEMGSNQIVFKAMGRAISKTEADIVVRALAMQKRIVGLHQITSIGSTDITDMWEPLEEGLLPYQPPLPADQVKASIKIDHEEGGSPNGRGRGRGGRVRSRSRGNTVVSAEYDNGGWDRNHGYASGRGRGRGRGSRGSGRGGYNGPQVGRLEDGGYNYEALPQGSRGHGRGRGYRGRGRGFRSNGPIQAAHSCIQIFLVQQLPHCTSGRRFSVFVAKADHMFEQF</sequence>
<proteinExistence type="inferred from homology"/>
<comment type="similarity">
    <text evidence="2">Belongs to the histone-like Alba family.</text>
</comment>
<feature type="domain" description="DNA/RNA-binding protein Alba-like" evidence="5">
    <location>
        <begin position="19"/>
        <end position="87"/>
    </location>
</feature>
<feature type="compositionally biased region" description="Gly residues" evidence="4">
    <location>
        <begin position="174"/>
        <end position="183"/>
    </location>
</feature>
<name>A0A7J9CBD2_GOSGO</name>
<dbReference type="Gene3D" id="3.30.110.20">
    <property type="entry name" value="Alba-like domain"/>
    <property type="match status" value="1"/>
</dbReference>
<dbReference type="Pfam" id="PF01918">
    <property type="entry name" value="Alba"/>
    <property type="match status" value="1"/>
</dbReference>
<evidence type="ECO:0000256" key="2">
    <source>
        <dbReference type="ARBA" id="ARBA00008018"/>
    </source>
</evidence>
<dbReference type="PANTHER" id="PTHR13516:SF14">
    <property type="entry name" value="ALBA DNA_RNA-BINDING PROTEIN"/>
    <property type="match status" value="1"/>
</dbReference>
<keyword evidence="3" id="KW-0539">Nucleus</keyword>
<evidence type="ECO:0000256" key="3">
    <source>
        <dbReference type="ARBA" id="ARBA00023242"/>
    </source>
</evidence>
<dbReference type="GO" id="GO:0005634">
    <property type="term" value="C:nucleus"/>
    <property type="evidence" value="ECO:0007669"/>
    <property type="project" value="UniProtKB-SubCell"/>
</dbReference>
<accession>A0A7J9CBD2</accession>
<dbReference type="OrthoDB" id="424402at2759"/>
<dbReference type="Proteomes" id="UP000593579">
    <property type="component" value="Unassembled WGS sequence"/>
</dbReference>
<reference evidence="6 7" key="1">
    <citation type="journal article" date="2019" name="Genome Biol. Evol.">
        <title>Insights into the evolution of the New World diploid cottons (Gossypium, subgenus Houzingenia) based on genome sequencing.</title>
        <authorList>
            <person name="Grover C.E."/>
            <person name="Arick M.A. 2nd"/>
            <person name="Thrash A."/>
            <person name="Conover J.L."/>
            <person name="Sanders W.S."/>
            <person name="Peterson D.G."/>
            <person name="Frelichowski J.E."/>
            <person name="Scheffler J.A."/>
            <person name="Scheffler B.E."/>
            <person name="Wendel J.F."/>
        </authorList>
    </citation>
    <scope>NUCLEOTIDE SEQUENCE [LARGE SCALE GENOMIC DNA]</scope>
    <source>
        <strain evidence="6">5</strain>
        <tissue evidence="6">Leaf</tissue>
    </source>
</reference>
<dbReference type="AlphaFoldDB" id="A0A7J9CBD2"/>
<comment type="subcellular location">
    <subcellularLocation>
        <location evidence="1">Nucleus</location>
    </subcellularLocation>
</comment>
<evidence type="ECO:0000313" key="6">
    <source>
        <dbReference type="EMBL" id="MBA0745726.1"/>
    </source>
</evidence>
<dbReference type="InterPro" id="IPR002775">
    <property type="entry name" value="DNA/RNA-bd_Alba-like"/>
</dbReference>
<evidence type="ECO:0000256" key="4">
    <source>
        <dbReference type="SAM" id="MobiDB-lite"/>
    </source>
</evidence>
<evidence type="ECO:0000259" key="5">
    <source>
        <dbReference type="Pfam" id="PF01918"/>
    </source>
</evidence>
<organism evidence="6 7">
    <name type="scientific">Gossypium gossypioides</name>
    <name type="common">Mexican cotton</name>
    <name type="synonym">Selera gossypioides</name>
    <dbReference type="NCBI Taxonomy" id="34282"/>
    <lineage>
        <taxon>Eukaryota</taxon>
        <taxon>Viridiplantae</taxon>
        <taxon>Streptophyta</taxon>
        <taxon>Embryophyta</taxon>
        <taxon>Tracheophyta</taxon>
        <taxon>Spermatophyta</taxon>
        <taxon>Magnoliopsida</taxon>
        <taxon>eudicotyledons</taxon>
        <taxon>Gunneridae</taxon>
        <taxon>Pentapetalae</taxon>
        <taxon>rosids</taxon>
        <taxon>malvids</taxon>
        <taxon>Malvales</taxon>
        <taxon>Malvaceae</taxon>
        <taxon>Malvoideae</taxon>
        <taxon>Gossypium</taxon>
    </lineage>
</organism>
<dbReference type="InterPro" id="IPR051958">
    <property type="entry name" value="Alba-like_NAB"/>
</dbReference>
<dbReference type="InterPro" id="IPR036882">
    <property type="entry name" value="Alba-like_dom_sf"/>
</dbReference>
<protein>
    <recommendedName>
        <fullName evidence="5">DNA/RNA-binding protein Alba-like domain-containing protein</fullName>
    </recommendedName>
</protein>
<gene>
    <name evidence="6" type="ORF">Gogos_008290</name>
</gene>
<feature type="compositionally biased region" description="Basic residues" evidence="4">
    <location>
        <begin position="130"/>
        <end position="141"/>
    </location>
</feature>
<dbReference type="EMBL" id="JABEZY010000009">
    <property type="protein sequence ID" value="MBA0745726.1"/>
    <property type="molecule type" value="Genomic_DNA"/>
</dbReference>
<dbReference type="GO" id="GO:0003723">
    <property type="term" value="F:RNA binding"/>
    <property type="evidence" value="ECO:0007669"/>
    <property type="project" value="TreeGrafter"/>
</dbReference>
<feature type="region of interest" description="Disordered" evidence="4">
    <location>
        <begin position="119"/>
        <end position="192"/>
    </location>
</feature>
<keyword evidence="7" id="KW-1185">Reference proteome</keyword>
<evidence type="ECO:0000256" key="1">
    <source>
        <dbReference type="ARBA" id="ARBA00004123"/>
    </source>
</evidence>
<dbReference type="SUPFAM" id="SSF82704">
    <property type="entry name" value="AlbA-like"/>
    <property type="match status" value="1"/>
</dbReference>
<evidence type="ECO:0000313" key="7">
    <source>
        <dbReference type="Proteomes" id="UP000593579"/>
    </source>
</evidence>
<comment type="caution">
    <text evidence="6">The sequence shown here is derived from an EMBL/GenBank/DDBJ whole genome shotgun (WGS) entry which is preliminary data.</text>
</comment>